<evidence type="ECO:0000259" key="4">
    <source>
        <dbReference type="Pfam" id="PF01612"/>
    </source>
</evidence>
<comment type="caution">
    <text evidence="5">The sequence shown here is derived from an EMBL/GenBank/DDBJ whole genome shotgun (WGS) entry which is preliminary data.</text>
</comment>
<evidence type="ECO:0000313" key="5">
    <source>
        <dbReference type="EMBL" id="KAF0722083.1"/>
    </source>
</evidence>
<dbReference type="AlphaFoldDB" id="A0A6G0W4Z2"/>
<dbReference type="GO" id="GO:0005634">
    <property type="term" value="C:nucleus"/>
    <property type="evidence" value="ECO:0007669"/>
    <property type="project" value="TreeGrafter"/>
</dbReference>
<gene>
    <name evidence="5" type="ORF">Ae201684_018719</name>
</gene>
<dbReference type="GO" id="GO:0008408">
    <property type="term" value="F:3'-5' exonuclease activity"/>
    <property type="evidence" value="ECO:0007669"/>
    <property type="project" value="InterPro"/>
</dbReference>
<feature type="compositionally biased region" description="Basic residues" evidence="3">
    <location>
        <begin position="1"/>
        <end position="13"/>
    </location>
</feature>
<sequence>MMRRCFSSRRGRWRNGGGDEENALVDSEFGKKTMNKVNALLAAHREKSYGPRIPSAKETMRFQKAMAKKQERKLSPAYLAQPIFRPGSPARELFGNKTMLDYEDKVPETVFPGTIHVISTLEEEMMLRPTLEAMKIVGVDCEMKPNMFRSFASGPIALVQLASHDVSILYRVRWDGTWNPTLTFPGLSHVMAASNVVKVGHGCDLDFKGMQQCGLATNITSTVDTLPVASKVGCLKPNLRAMGMVWRSVQVSKAMQTSDWEAAVLSPEQVQYAATDAWLARQVMLGLMQFEPARQFLAPRNYSPDASSLVTDRQAILDALLSAASEEQ</sequence>
<dbReference type="Proteomes" id="UP000481153">
    <property type="component" value="Unassembled WGS sequence"/>
</dbReference>
<evidence type="ECO:0000256" key="1">
    <source>
        <dbReference type="ARBA" id="ARBA00022722"/>
    </source>
</evidence>
<dbReference type="PANTHER" id="PTHR13620:SF104">
    <property type="entry name" value="EXONUCLEASE 3'-5' DOMAIN-CONTAINING PROTEIN 2"/>
    <property type="match status" value="1"/>
</dbReference>
<dbReference type="InterPro" id="IPR002562">
    <property type="entry name" value="3'-5'_exonuclease_dom"/>
</dbReference>
<dbReference type="GO" id="GO:0006139">
    <property type="term" value="P:nucleobase-containing compound metabolic process"/>
    <property type="evidence" value="ECO:0007669"/>
    <property type="project" value="InterPro"/>
</dbReference>
<dbReference type="InterPro" id="IPR012337">
    <property type="entry name" value="RNaseH-like_sf"/>
</dbReference>
<dbReference type="GO" id="GO:0005737">
    <property type="term" value="C:cytoplasm"/>
    <property type="evidence" value="ECO:0007669"/>
    <property type="project" value="TreeGrafter"/>
</dbReference>
<protein>
    <recommendedName>
        <fullName evidence="4">3'-5' exonuclease domain-containing protein</fullName>
    </recommendedName>
</protein>
<dbReference type="Gene3D" id="3.30.420.10">
    <property type="entry name" value="Ribonuclease H-like superfamily/Ribonuclease H"/>
    <property type="match status" value="1"/>
</dbReference>
<evidence type="ECO:0000256" key="2">
    <source>
        <dbReference type="ARBA" id="ARBA00022801"/>
    </source>
</evidence>
<name>A0A6G0W4Z2_9STRA</name>
<evidence type="ECO:0000256" key="3">
    <source>
        <dbReference type="SAM" id="MobiDB-lite"/>
    </source>
</evidence>
<dbReference type="VEuPathDB" id="FungiDB:AeMF1_019724"/>
<dbReference type="GO" id="GO:0003676">
    <property type="term" value="F:nucleic acid binding"/>
    <property type="evidence" value="ECO:0007669"/>
    <property type="project" value="InterPro"/>
</dbReference>
<feature type="domain" description="3'-5' exonuclease" evidence="4">
    <location>
        <begin position="116"/>
        <end position="284"/>
    </location>
</feature>
<proteinExistence type="predicted"/>
<dbReference type="InterPro" id="IPR051132">
    <property type="entry name" value="3-5_Exonuclease_domain"/>
</dbReference>
<dbReference type="SUPFAM" id="SSF53098">
    <property type="entry name" value="Ribonuclease H-like"/>
    <property type="match status" value="1"/>
</dbReference>
<organism evidence="5 6">
    <name type="scientific">Aphanomyces euteiches</name>
    <dbReference type="NCBI Taxonomy" id="100861"/>
    <lineage>
        <taxon>Eukaryota</taxon>
        <taxon>Sar</taxon>
        <taxon>Stramenopiles</taxon>
        <taxon>Oomycota</taxon>
        <taxon>Saprolegniomycetes</taxon>
        <taxon>Saprolegniales</taxon>
        <taxon>Verrucalvaceae</taxon>
        <taxon>Aphanomyces</taxon>
    </lineage>
</organism>
<evidence type="ECO:0000313" key="6">
    <source>
        <dbReference type="Proteomes" id="UP000481153"/>
    </source>
</evidence>
<dbReference type="PANTHER" id="PTHR13620">
    <property type="entry name" value="3-5 EXONUCLEASE"/>
    <property type="match status" value="1"/>
</dbReference>
<keyword evidence="6" id="KW-1185">Reference proteome</keyword>
<dbReference type="Pfam" id="PF01612">
    <property type="entry name" value="DNA_pol_A_exo1"/>
    <property type="match status" value="1"/>
</dbReference>
<keyword evidence="2" id="KW-0378">Hydrolase</keyword>
<dbReference type="EMBL" id="VJMJ01000349">
    <property type="protein sequence ID" value="KAF0722083.1"/>
    <property type="molecule type" value="Genomic_DNA"/>
</dbReference>
<keyword evidence="1" id="KW-0540">Nuclease</keyword>
<dbReference type="InterPro" id="IPR036397">
    <property type="entry name" value="RNaseH_sf"/>
</dbReference>
<feature type="region of interest" description="Disordered" evidence="3">
    <location>
        <begin position="1"/>
        <end position="20"/>
    </location>
</feature>
<reference evidence="5 6" key="1">
    <citation type="submission" date="2019-07" db="EMBL/GenBank/DDBJ databases">
        <title>Genomics analysis of Aphanomyces spp. identifies a new class of oomycete effector associated with host adaptation.</title>
        <authorList>
            <person name="Gaulin E."/>
        </authorList>
    </citation>
    <scope>NUCLEOTIDE SEQUENCE [LARGE SCALE GENOMIC DNA]</scope>
    <source>
        <strain evidence="5 6">ATCC 201684</strain>
    </source>
</reference>
<accession>A0A6G0W4Z2</accession>